<dbReference type="InterPro" id="IPR030802">
    <property type="entry name" value="Permease_MalE"/>
</dbReference>
<feature type="transmembrane region" description="Helical" evidence="1">
    <location>
        <begin position="252"/>
        <end position="271"/>
    </location>
</feature>
<keyword evidence="1" id="KW-1133">Transmembrane helix</keyword>
<dbReference type="PANTHER" id="PTHR30188:SF3">
    <property type="entry name" value="ABC TRANSPORTER PERMEASE"/>
    <property type="match status" value="1"/>
</dbReference>
<feature type="transmembrane region" description="Helical" evidence="1">
    <location>
        <begin position="66"/>
        <end position="87"/>
    </location>
</feature>
<dbReference type="PANTHER" id="PTHR30188">
    <property type="entry name" value="ABC TRANSPORTER PERMEASE PROTEIN-RELATED"/>
    <property type="match status" value="1"/>
</dbReference>
<dbReference type="EMBL" id="JANUCT010000006">
    <property type="protein sequence ID" value="MCS3903030.1"/>
    <property type="molecule type" value="Genomic_DNA"/>
</dbReference>
<comment type="subcellular location">
    <subcellularLocation>
        <location evidence="1">Cell inner membrane</location>
        <topology evidence="1">Multi-pass membrane protein</topology>
    </subcellularLocation>
</comment>
<keyword evidence="1" id="KW-0472">Membrane</keyword>
<evidence type="ECO:0000256" key="1">
    <source>
        <dbReference type="RuleBase" id="RU362044"/>
    </source>
</evidence>
<dbReference type="GO" id="GO:0005548">
    <property type="term" value="F:phospholipid transporter activity"/>
    <property type="evidence" value="ECO:0007669"/>
    <property type="project" value="TreeGrafter"/>
</dbReference>
<reference evidence="2" key="1">
    <citation type="submission" date="2022-08" db="EMBL/GenBank/DDBJ databases">
        <title>Genomic Encyclopedia of Type Strains, Phase III (KMG-III): the genomes of soil and plant-associated and newly described type strains.</title>
        <authorList>
            <person name="Whitman W."/>
        </authorList>
    </citation>
    <scope>NUCLEOTIDE SEQUENCE</scope>
    <source>
        <strain evidence="2">HMT 1</strain>
    </source>
</reference>
<protein>
    <submittedName>
        <fullName evidence="2">Phospholipid/cholesterol/gamma-HCH transport system permease protein</fullName>
    </submittedName>
</protein>
<feature type="transmembrane region" description="Helical" evidence="1">
    <location>
        <begin position="157"/>
        <end position="176"/>
    </location>
</feature>
<dbReference type="RefSeq" id="WP_259054643.1">
    <property type="nucleotide sequence ID" value="NZ_JANUCT010000006.1"/>
</dbReference>
<dbReference type="Pfam" id="PF02405">
    <property type="entry name" value="MlaE"/>
    <property type="match status" value="1"/>
</dbReference>
<comment type="similarity">
    <text evidence="1">Belongs to the MlaE permease family.</text>
</comment>
<accession>A0AAE3HIM4</accession>
<gene>
    <name evidence="2" type="ORF">J2T55_001047</name>
</gene>
<dbReference type="InterPro" id="IPR003453">
    <property type="entry name" value="ABC_MlaE_roteobac"/>
</dbReference>
<comment type="caution">
    <text evidence="2">The sequence shown here is derived from an EMBL/GenBank/DDBJ whole genome shotgun (WGS) entry which is preliminary data.</text>
</comment>
<keyword evidence="3" id="KW-1185">Reference proteome</keyword>
<dbReference type="NCBIfam" id="TIGR00056">
    <property type="entry name" value="MlaE family lipid ABC transporter permease subunit"/>
    <property type="match status" value="1"/>
</dbReference>
<keyword evidence="1" id="KW-1003">Cell membrane</keyword>
<comment type="caution">
    <text evidence="1">Lacks conserved residue(s) required for the propagation of feature annotation.</text>
</comment>
<keyword evidence="1" id="KW-0997">Cell inner membrane</keyword>
<dbReference type="GO" id="GO:0043190">
    <property type="term" value="C:ATP-binding cassette (ABC) transporter complex"/>
    <property type="evidence" value="ECO:0007669"/>
    <property type="project" value="InterPro"/>
</dbReference>
<sequence length="273" mass="28658">MTEASTSWPAKAHSGVEQLGRLSVRTVEELGYTGALLIESLYWIIIGPFKRQPISVPAVFAQMMSIGIAAAPIIFILSFAIGVMLAIQGIHSLKTFGAESQVVVGIALSVTREFGPLITGILVAGRSGSALAARIATMQVSQEVDALRVMGINPVRYLVAPALLAMLVMVPTLTFLADLAGLFGGAVYTSVELGLSYTAYLDRSLAALSVNDLSQGLVKSGVFATIIALVGVSNGFQVSGGAEGVGRVTTRAVVLSISYIVIADMIFTYFLNR</sequence>
<feature type="transmembrane region" description="Helical" evidence="1">
    <location>
        <begin position="30"/>
        <end position="46"/>
    </location>
</feature>
<proteinExistence type="inferred from homology"/>
<evidence type="ECO:0000313" key="2">
    <source>
        <dbReference type="EMBL" id="MCS3903030.1"/>
    </source>
</evidence>
<evidence type="ECO:0000313" key="3">
    <source>
        <dbReference type="Proteomes" id="UP001204445"/>
    </source>
</evidence>
<keyword evidence="1" id="KW-0812">Transmembrane</keyword>
<dbReference type="AlphaFoldDB" id="A0AAE3HIM4"/>
<dbReference type="Proteomes" id="UP001204445">
    <property type="component" value="Unassembled WGS sequence"/>
</dbReference>
<name>A0AAE3HIM4_9GAMM</name>
<organism evidence="2 3">
    <name type="scientific">Methylohalomonas lacus</name>
    <dbReference type="NCBI Taxonomy" id="398773"/>
    <lineage>
        <taxon>Bacteria</taxon>
        <taxon>Pseudomonadati</taxon>
        <taxon>Pseudomonadota</taxon>
        <taxon>Gammaproteobacteria</taxon>
        <taxon>Methylohalomonadales</taxon>
        <taxon>Methylohalomonadaceae</taxon>
        <taxon>Methylohalomonas</taxon>
    </lineage>
</organism>